<gene>
    <name evidence="7" type="ORF">ACFQGP_07390</name>
</gene>
<evidence type="ECO:0000259" key="6">
    <source>
        <dbReference type="PROSITE" id="PS51898"/>
    </source>
</evidence>
<dbReference type="Proteomes" id="UP001596289">
    <property type="component" value="Unassembled WGS sequence"/>
</dbReference>
<dbReference type="InterPro" id="IPR050808">
    <property type="entry name" value="Phage_Integrase"/>
</dbReference>
<dbReference type="EMBL" id="JBHSSL010000041">
    <property type="protein sequence ID" value="MFC6170396.1"/>
    <property type="molecule type" value="Genomic_DNA"/>
</dbReference>
<dbReference type="Pfam" id="PF14659">
    <property type="entry name" value="Phage_int_SAM_3"/>
    <property type="match status" value="1"/>
</dbReference>
<evidence type="ECO:0000313" key="7">
    <source>
        <dbReference type="EMBL" id="MFC6170396.1"/>
    </source>
</evidence>
<dbReference type="InterPro" id="IPR011010">
    <property type="entry name" value="DNA_brk_join_enz"/>
</dbReference>
<keyword evidence="4" id="KW-0233">DNA recombination</keyword>
<evidence type="ECO:0000256" key="1">
    <source>
        <dbReference type="ARBA" id="ARBA00008857"/>
    </source>
</evidence>
<dbReference type="Gene3D" id="1.10.443.10">
    <property type="entry name" value="Intergrase catalytic core"/>
    <property type="match status" value="1"/>
</dbReference>
<reference evidence="8" key="1">
    <citation type="journal article" date="2019" name="Int. J. Syst. Evol. Microbiol.">
        <title>The Global Catalogue of Microorganisms (GCM) 10K type strain sequencing project: providing services to taxonomists for standard genome sequencing and annotation.</title>
        <authorList>
            <consortium name="The Broad Institute Genomics Platform"/>
            <consortium name="The Broad Institute Genome Sequencing Center for Infectious Disease"/>
            <person name="Wu L."/>
            <person name="Ma J."/>
        </authorList>
    </citation>
    <scope>NUCLEOTIDE SEQUENCE [LARGE SCALE GENOMIC DNA]</scope>
    <source>
        <strain evidence="8">CCM 8904</strain>
    </source>
</reference>
<sequence length="410" mass="48220">MSKYIYKKTTHENIYSYKTQAGQMRYRVHISRRIDGRRFDYAKNGFKNQVQAISKRNEVLGQIEDRDLIHNRTMTVKKYWVVFRKGRIDSKTWTPDSVSSYDNSFNKHILPEFADTKLISLNRVTWQEFLNKLMFQKNLSIATAKTINDCMQALLNDAVINEVISRNRLIRMKFNKKEVPKKKYLEMKQFYQAVDMAKQVLEPYHYAAFYLATIGLRRGEIMGIKRKDIEFHDVEFFAYLHIQRSRTQRATDGKDTKTPDSNRVLLIKGEAYNQLKFLYNEATEQKKDVGELPHQNDYIYFNRITGKPYTPSNLNRIFNRVDENLPFHIFPHMFRHTFATQMQLGGAPEADVKQYLGHSSKSNVTAEVYTHATIEGEEKVVDIMEKRYDERTENPDVTLTTPDKSNGRNA</sequence>
<dbReference type="RefSeq" id="WP_164509540.1">
    <property type="nucleotide sequence ID" value="NZ_JBHSSL010000041.1"/>
</dbReference>
<dbReference type="SUPFAM" id="SSF56349">
    <property type="entry name" value="DNA breaking-rejoining enzymes"/>
    <property type="match status" value="1"/>
</dbReference>
<name>A0ABW1RBZ4_9LACO</name>
<proteinExistence type="inferred from homology"/>
<feature type="domain" description="Tyr recombinase" evidence="6">
    <location>
        <begin position="177"/>
        <end position="382"/>
    </location>
</feature>
<evidence type="ECO:0000256" key="2">
    <source>
        <dbReference type="ARBA" id="ARBA00022908"/>
    </source>
</evidence>
<dbReference type="Pfam" id="PF00589">
    <property type="entry name" value="Phage_integrase"/>
    <property type="match status" value="1"/>
</dbReference>
<comment type="caution">
    <text evidence="7">The sequence shown here is derived from an EMBL/GenBank/DDBJ whole genome shotgun (WGS) entry which is preliminary data.</text>
</comment>
<evidence type="ECO:0000256" key="3">
    <source>
        <dbReference type="ARBA" id="ARBA00023125"/>
    </source>
</evidence>
<evidence type="ECO:0000256" key="5">
    <source>
        <dbReference type="SAM" id="MobiDB-lite"/>
    </source>
</evidence>
<dbReference type="InterPro" id="IPR010998">
    <property type="entry name" value="Integrase_recombinase_N"/>
</dbReference>
<dbReference type="Gene3D" id="1.10.150.130">
    <property type="match status" value="1"/>
</dbReference>
<keyword evidence="3" id="KW-0238">DNA-binding</keyword>
<keyword evidence="8" id="KW-1185">Reference proteome</keyword>
<keyword evidence="2" id="KW-0229">DNA integration</keyword>
<evidence type="ECO:0000256" key="4">
    <source>
        <dbReference type="ARBA" id="ARBA00023172"/>
    </source>
</evidence>
<protein>
    <submittedName>
        <fullName evidence="7">Tyrosine-type recombinase/integrase</fullName>
    </submittedName>
</protein>
<dbReference type="InterPro" id="IPR013762">
    <property type="entry name" value="Integrase-like_cat_sf"/>
</dbReference>
<dbReference type="PANTHER" id="PTHR30629:SF2">
    <property type="entry name" value="PROPHAGE INTEGRASE INTS-RELATED"/>
    <property type="match status" value="1"/>
</dbReference>
<dbReference type="PROSITE" id="PS51898">
    <property type="entry name" value="TYR_RECOMBINASE"/>
    <property type="match status" value="1"/>
</dbReference>
<accession>A0ABW1RBZ4</accession>
<dbReference type="InterPro" id="IPR002104">
    <property type="entry name" value="Integrase_catalytic"/>
</dbReference>
<evidence type="ECO:0000313" key="8">
    <source>
        <dbReference type="Proteomes" id="UP001596289"/>
    </source>
</evidence>
<feature type="compositionally biased region" description="Polar residues" evidence="5">
    <location>
        <begin position="395"/>
        <end position="410"/>
    </location>
</feature>
<dbReference type="InterPro" id="IPR004107">
    <property type="entry name" value="Integrase_SAM-like_N"/>
</dbReference>
<dbReference type="PANTHER" id="PTHR30629">
    <property type="entry name" value="PROPHAGE INTEGRASE"/>
    <property type="match status" value="1"/>
</dbReference>
<organism evidence="7 8">
    <name type="scientific">Loigolactobacillus jiayinensis</name>
    <dbReference type="NCBI Taxonomy" id="2486016"/>
    <lineage>
        <taxon>Bacteria</taxon>
        <taxon>Bacillati</taxon>
        <taxon>Bacillota</taxon>
        <taxon>Bacilli</taxon>
        <taxon>Lactobacillales</taxon>
        <taxon>Lactobacillaceae</taxon>
        <taxon>Loigolactobacillus</taxon>
    </lineage>
</organism>
<feature type="region of interest" description="Disordered" evidence="5">
    <location>
        <begin position="387"/>
        <end position="410"/>
    </location>
</feature>
<comment type="similarity">
    <text evidence="1">Belongs to the 'phage' integrase family.</text>
</comment>
<dbReference type="CDD" id="cd00397">
    <property type="entry name" value="DNA_BRE_C"/>
    <property type="match status" value="1"/>
</dbReference>